<evidence type="ECO:0000259" key="9">
    <source>
        <dbReference type="PROSITE" id="PS51635"/>
    </source>
</evidence>
<dbReference type="Pfam" id="PF00931">
    <property type="entry name" value="NB-ARC"/>
    <property type="match status" value="1"/>
</dbReference>
<proteinExistence type="predicted"/>
<evidence type="ECO:0000256" key="6">
    <source>
        <dbReference type="PROSITE-ProRule" id="PRU00023"/>
    </source>
</evidence>
<name>A0A9N9ZJ82_9HYPO</name>
<dbReference type="InterPro" id="IPR002182">
    <property type="entry name" value="NB-ARC"/>
</dbReference>
<feature type="domain" description="PNPLA" evidence="9">
    <location>
        <begin position="11"/>
        <end position="205"/>
    </location>
</feature>
<keyword evidence="2" id="KW-0677">Repeat</keyword>
<keyword evidence="7" id="KW-0442">Lipid degradation</keyword>
<dbReference type="Pfam" id="PF00023">
    <property type="entry name" value="Ank"/>
    <property type="match status" value="1"/>
</dbReference>
<evidence type="ECO:0000313" key="10">
    <source>
        <dbReference type="EMBL" id="CAH0056446.1"/>
    </source>
</evidence>
<feature type="repeat" description="ANK" evidence="6">
    <location>
        <begin position="864"/>
        <end position="896"/>
    </location>
</feature>
<dbReference type="InterPro" id="IPR016035">
    <property type="entry name" value="Acyl_Trfase/lysoPLipase"/>
</dbReference>
<dbReference type="GO" id="GO:0004623">
    <property type="term" value="F:phospholipase A2 activity"/>
    <property type="evidence" value="ECO:0007669"/>
    <property type="project" value="UniProtKB-EC"/>
</dbReference>
<feature type="repeat" description="ANK" evidence="6">
    <location>
        <begin position="798"/>
        <end position="830"/>
    </location>
</feature>
<feature type="repeat" description="ANK" evidence="6">
    <location>
        <begin position="732"/>
        <end position="764"/>
    </location>
</feature>
<accession>A0A9N9ZJ82</accession>
<evidence type="ECO:0000256" key="4">
    <source>
        <dbReference type="ARBA" id="ARBA00023098"/>
    </source>
</evidence>
<dbReference type="PROSITE" id="PS51635">
    <property type="entry name" value="PNPLA"/>
    <property type="match status" value="1"/>
</dbReference>
<dbReference type="PROSITE" id="PS50088">
    <property type="entry name" value="ANK_REPEAT"/>
    <property type="match status" value="7"/>
</dbReference>
<dbReference type="InterPro" id="IPR027417">
    <property type="entry name" value="P-loop_NTPase"/>
</dbReference>
<keyword evidence="11" id="KW-1185">Reference proteome</keyword>
<dbReference type="SUPFAM" id="SSF52540">
    <property type="entry name" value="P-loop containing nucleoside triphosphate hydrolases"/>
    <property type="match status" value="1"/>
</dbReference>
<dbReference type="Pfam" id="PF01734">
    <property type="entry name" value="Patatin"/>
    <property type="match status" value="1"/>
</dbReference>
<gene>
    <name evidence="10" type="ORF">CSOL1703_00006386</name>
</gene>
<organism evidence="10 11">
    <name type="scientific">Clonostachys solani</name>
    <dbReference type="NCBI Taxonomy" id="160281"/>
    <lineage>
        <taxon>Eukaryota</taxon>
        <taxon>Fungi</taxon>
        <taxon>Dikarya</taxon>
        <taxon>Ascomycota</taxon>
        <taxon>Pezizomycotina</taxon>
        <taxon>Sordariomycetes</taxon>
        <taxon>Hypocreomycetidae</taxon>
        <taxon>Hypocreales</taxon>
        <taxon>Bionectriaceae</taxon>
        <taxon>Clonostachys</taxon>
    </lineage>
</organism>
<dbReference type="OrthoDB" id="1658288at2759"/>
<feature type="short sequence motif" description="GXSXG" evidence="7">
    <location>
        <begin position="55"/>
        <end position="59"/>
    </location>
</feature>
<dbReference type="EC" id="3.1.1.4" evidence="1"/>
<dbReference type="EMBL" id="CABFOC020000063">
    <property type="protein sequence ID" value="CAH0056446.1"/>
    <property type="molecule type" value="Genomic_DNA"/>
</dbReference>
<dbReference type="PANTHER" id="PTHR24126">
    <property type="entry name" value="ANKYRIN REPEAT, PH AND SEC7 DOMAIN CONTAINING PROTEIN SECG-RELATED"/>
    <property type="match status" value="1"/>
</dbReference>
<feature type="active site" description="Proton acceptor" evidence="7">
    <location>
        <position position="192"/>
    </location>
</feature>
<reference evidence="10 11" key="2">
    <citation type="submission" date="2021-10" db="EMBL/GenBank/DDBJ databases">
        <authorList>
            <person name="Piombo E."/>
        </authorList>
    </citation>
    <scope>NUCLEOTIDE SEQUENCE [LARGE SCALE GENOMIC DNA]</scope>
</reference>
<dbReference type="Proteomes" id="UP000775872">
    <property type="component" value="Unassembled WGS sequence"/>
</dbReference>
<feature type="short sequence motif" description="DGA/G" evidence="7">
    <location>
        <begin position="192"/>
        <end position="194"/>
    </location>
</feature>
<evidence type="ECO:0000256" key="5">
    <source>
        <dbReference type="ARBA" id="ARBA00023422"/>
    </source>
</evidence>
<dbReference type="InterPro" id="IPR002641">
    <property type="entry name" value="PNPLA_dom"/>
</dbReference>
<keyword evidence="4 7" id="KW-0443">Lipid metabolism</keyword>
<feature type="short sequence motif" description="GXGXXG" evidence="7">
    <location>
        <begin position="15"/>
        <end position="20"/>
    </location>
</feature>
<dbReference type="SUPFAM" id="SSF52151">
    <property type="entry name" value="FabD/lysophospholipase-like"/>
    <property type="match status" value="1"/>
</dbReference>
<evidence type="ECO:0000256" key="3">
    <source>
        <dbReference type="ARBA" id="ARBA00023043"/>
    </source>
</evidence>
<evidence type="ECO:0000256" key="8">
    <source>
        <dbReference type="SAM" id="MobiDB-lite"/>
    </source>
</evidence>
<keyword evidence="3 6" id="KW-0040">ANK repeat</keyword>
<evidence type="ECO:0000256" key="7">
    <source>
        <dbReference type="PROSITE-ProRule" id="PRU01161"/>
    </source>
</evidence>
<sequence>MAAEAAKPRVLCLDGGGIRGLSEILILKELMLQVRIHNGLDYTPEPYQCFDFICGTSTGGLLAVLLGRLGKTLDECEELFRKLGSDIFESSSLLKSSRLVLKGSKHTGESLGEAIRAQAGHGLMYDEEYPSTGHVPVAVVAVSKTTINDYLFRTYGVRANTEACPIVDACRATSAATTFFPSIMINGVEYVDGAFGKNNPSGAALSELESSEWIAPMQDAVNGVACFVSVGTGRPTIKLKKSSLASSFVPGAIKTIEAAKSCMKIATDCHKVHLEVANRFTKAGANEIYYRFDVDRGLESVALDESDKEALQHISAVTKAYLRERSTEIEKCARLIVPMRRDEGVQGLQVTVCSGLPEKSPYFYGRGEELGQVRDGLEPSKPGRKAVLLCGIGGSGKTQLVLQHIEQYKTDYTAIIWINVSNKETAAQSLEEASIMIATQWPADLPMHSNGSSNTLSYIRSRLLNTRHRNWLLVLDSLDDPNHHFADYIPSCNFGSVIVTSTAFRSCSGFRPEKPIEVEGLDTISSLSLLNTTSKQTSSSEEGKWSDGKITPPVSHPQEDGASPSYKEHTASDEEDVESAAEDDESTVKLFLNKPSFNVDSMAPTVKMALYQAANNQKLRPIDIILQSNMFGVSERDVGWLTPLYWVYARTYAGSPSKLLDAILNYQQDGYTDPVPLPDISLKYQTFIHILLERHSNPRFFLTEEFFTEQRHQAAVKILLQNSPDTKLMGQLGVLPLVFAAEAAHEGVVKLLLDHKADIEAKDEYGYSPLVIAARYGHEAIVKLLLDNKADIEAKEEHGHSALSCAASYGYEVVTKLLLDHGANTEVKDTDDRSPLLFAAAYGYEAVTKLLLDNGANIEVKDKDGYSPLLFAASYGNEAVTKLLLDNGANTEVRDKHGRSPLLFAVINCYEAVVKLLLNNKADIEAEDNDGRSPLALALDTGQDAIVKLLLESKEKYSPSRSLLTLLQGEQEWL</sequence>
<feature type="compositionally biased region" description="Acidic residues" evidence="8">
    <location>
        <begin position="573"/>
        <end position="585"/>
    </location>
</feature>
<evidence type="ECO:0000313" key="11">
    <source>
        <dbReference type="Proteomes" id="UP000775872"/>
    </source>
</evidence>
<dbReference type="PROSITE" id="PS50297">
    <property type="entry name" value="ANK_REP_REGION"/>
    <property type="match status" value="7"/>
</dbReference>
<dbReference type="GO" id="GO:0046486">
    <property type="term" value="P:glycerolipid metabolic process"/>
    <property type="evidence" value="ECO:0007669"/>
    <property type="project" value="UniProtKB-ARBA"/>
</dbReference>
<feature type="repeat" description="ANK" evidence="6">
    <location>
        <begin position="765"/>
        <end position="797"/>
    </location>
</feature>
<feature type="region of interest" description="Disordered" evidence="8">
    <location>
        <begin position="532"/>
        <end position="585"/>
    </location>
</feature>
<dbReference type="Pfam" id="PF12796">
    <property type="entry name" value="Ank_2"/>
    <property type="match status" value="2"/>
</dbReference>
<evidence type="ECO:0000256" key="1">
    <source>
        <dbReference type="ARBA" id="ARBA00013278"/>
    </source>
</evidence>
<comment type="caution">
    <text evidence="10">The sequence shown here is derived from an EMBL/GenBank/DDBJ whole genome shotgun (WGS) entry which is preliminary data.</text>
</comment>
<dbReference type="Gene3D" id="1.25.40.20">
    <property type="entry name" value="Ankyrin repeat-containing domain"/>
    <property type="match status" value="1"/>
</dbReference>
<comment type="catalytic activity">
    <reaction evidence="5">
        <text>a 1,2-diacyl-sn-glycero-3-phosphocholine + H2O = a 1-acyl-sn-glycero-3-phosphocholine + a fatty acid + H(+)</text>
        <dbReference type="Rhea" id="RHEA:15801"/>
        <dbReference type="ChEBI" id="CHEBI:15377"/>
        <dbReference type="ChEBI" id="CHEBI:15378"/>
        <dbReference type="ChEBI" id="CHEBI:28868"/>
        <dbReference type="ChEBI" id="CHEBI:57643"/>
        <dbReference type="ChEBI" id="CHEBI:58168"/>
        <dbReference type="EC" id="3.1.1.4"/>
    </reaction>
    <physiologicalReaction direction="left-to-right" evidence="5">
        <dbReference type="Rhea" id="RHEA:15802"/>
    </physiologicalReaction>
</comment>
<feature type="repeat" description="ANK" evidence="6">
    <location>
        <begin position="831"/>
        <end position="863"/>
    </location>
</feature>
<protein>
    <recommendedName>
        <fullName evidence="1">phospholipase A2</fullName>
        <ecNumber evidence="1">3.1.1.4</ecNumber>
    </recommendedName>
</protein>
<feature type="repeat" description="ANK" evidence="6">
    <location>
        <begin position="897"/>
        <end position="929"/>
    </location>
</feature>
<keyword evidence="7" id="KW-0378">Hydrolase</keyword>
<feature type="active site" description="Nucleophile" evidence="7">
    <location>
        <position position="57"/>
    </location>
</feature>
<dbReference type="PANTHER" id="PTHR24126:SF14">
    <property type="entry name" value="ANK_REP_REGION DOMAIN-CONTAINING PROTEIN"/>
    <property type="match status" value="1"/>
</dbReference>
<dbReference type="SUPFAM" id="SSF48403">
    <property type="entry name" value="Ankyrin repeat"/>
    <property type="match status" value="1"/>
</dbReference>
<dbReference type="InterPro" id="IPR002110">
    <property type="entry name" value="Ankyrin_rpt"/>
</dbReference>
<evidence type="ECO:0000256" key="2">
    <source>
        <dbReference type="ARBA" id="ARBA00022737"/>
    </source>
</evidence>
<dbReference type="GO" id="GO:0016042">
    <property type="term" value="P:lipid catabolic process"/>
    <property type="evidence" value="ECO:0007669"/>
    <property type="project" value="UniProtKB-UniRule"/>
</dbReference>
<dbReference type="GO" id="GO:0043531">
    <property type="term" value="F:ADP binding"/>
    <property type="evidence" value="ECO:0007669"/>
    <property type="project" value="InterPro"/>
</dbReference>
<dbReference type="SMART" id="SM00248">
    <property type="entry name" value="ANK"/>
    <property type="match status" value="8"/>
</dbReference>
<dbReference type="Gene3D" id="3.40.1090.10">
    <property type="entry name" value="Cytosolic phospholipase A2 catalytic domain"/>
    <property type="match status" value="1"/>
</dbReference>
<feature type="repeat" description="ANK" evidence="6">
    <location>
        <begin position="930"/>
        <end position="952"/>
    </location>
</feature>
<dbReference type="InterPro" id="IPR036770">
    <property type="entry name" value="Ankyrin_rpt-contain_sf"/>
</dbReference>
<dbReference type="Gene3D" id="3.40.50.300">
    <property type="entry name" value="P-loop containing nucleotide triphosphate hydrolases"/>
    <property type="match status" value="1"/>
</dbReference>
<reference evidence="11" key="1">
    <citation type="submission" date="2019-06" db="EMBL/GenBank/DDBJ databases">
        <authorList>
            <person name="Broberg M."/>
        </authorList>
    </citation>
    <scope>NUCLEOTIDE SEQUENCE [LARGE SCALE GENOMIC DNA]</scope>
</reference>
<dbReference type="AlphaFoldDB" id="A0A9N9ZJ82"/>